<feature type="transmembrane region" description="Helical" evidence="1">
    <location>
        <begin position="55"/>
        <end position="77"/>
    </location>
</feature>
<keyword evidence="3" id="KW-1185">Reference proteome</keyword>
<dbReference type="EMBL" id="CP108090">
    <property type="protein sequence ID" value="WUQ11270.1"/>
    <property type="molecule type" value="Genomic_DNA"/>
</dbReference>
<gene>
    <name evidence="2" type="ORF">OG517_07420</name>
</gene>
<dbReference type="Proteomes" id="UP001432039">
    <property type="component" value="Chromosome"/>
</dbReference>
<feature type="transmembrane region" description="Helical" evidence="1">
    <location>
        <begin position="21"/>
        <end position="43"/>
    </location>
</feature>
<protein>
    <submittedName>
        <fullName evidence="2">Uncharacterized protein</fullName>
    </submittedName>
</protein>
<accession>A0ABZ1T5X6</accession>
<dbReference type="RefSeq" id="WP_328960775.1">
    <property type="nucleotide sequence ID" value="NZ_CP108090.1"/>
</dbReference>
<keyword evidence="1" id="KW-1133">Transmembrane helix</keyword>
<proteinExistence type="predicted"/>
<organism evidence="2 3">
    <name type="scientific">Streptomyces virginiae</name>
    <name type="common">Streptomyces cinnamonensis</name>
    <dbReference type="NCBI Taxonomy" id="1961"/>
    <lineage>
        <taxon>Bacteria</taxon>
        <taxon>Bacillati</taxon>
        <taxon>Actinomycetota</taxon>
        <taxon>Actinomycetes</taxon>
        <taxon>Kitasatosporales</taxon>
        <taxon>Streptomycetaceae</taxon>
        <taxon>Streptomyces</taxon>
    </lineage>
</organism>
<reference evidence="2" key="1">
    <citation type="submission" date="2022-10" db="EMBL/GenBank/DDBJ databases">
        <title>The complete genomes of actinobacterial strains from the NBC collection.</title>
        <authorList>
            <person name="Joergensen T.S."/>
            <person name="Alvarez Arevalo M."/>
            <person name="Sterndorff E.B."/>
            <person name="Faurdal D."/>
            <person name="Vuksanovic O."/>
            <person name="Mourched A.-S."/>
            <person name="Charusanti P."/>
            <person name="Shaw S."/>
            <person name="Blin K."/>
            <person name="Weber T."/>
        </authorList>
    </citation>
    <scope>NUCLEOTIDE SEQUENCE</scope>
    <source>
        <strain evidence="2">NBC_00248</strain>
    </source>
</reference>
<evidence type="ECO:0000313" key="3">
    <source>
        <dbReference type="Proteomes" id="UP001432039"/>
    </source>
</evidence>
<keyword evidence="1" id="KW-0472">Membrane</keyword>
<evidence type="ECO:0000313" key="2">
    <source>
        <dbReference type="EMBL" id="WUQ11270.1"/>
    </source>
</evidence>
<evidence type="ECO:0000256" key="1">
    <source>
        <dbReference type="SAM" id="Phobius"/>
    </source>
</evidence>
<sequence>MNSMVQTADEKNDKIDRNLSGVATTLAGVFVAIAGVGTAFGLTQDSLLTAVNNDTLRFLGVAALALLAIGMSIWSLFQGADATGNRRQSLMLGLGVFFYLGSLLLAITGVAEYATGNGRPNVTKLSIVPGSPKKVSFTVHADGVQGSKMLIVEAEAFDGEKTLNGGVLFRSVLHADGNGDIEQSIEFVMERNDATRLTIRAFPDHGDKDGPTCESSTTHDKLGCATVFFSKS</sequence>
<keyword evidence="1" id="KW-0812">Transmembrane</keyword>
<name>A0ABZ1T5X6_STRVG</name>
<feature type="transmembrane region" description="Helical" evidence="1">
    <location>
        <begin position="89"/>
        <end position="111"/>
    </location>
</feature>